<organism evidence="4 5">
    <name type="scientific">Brassica oleracea var. oleracea</name>
    <dbReference type="NCBI Taxonomy" id="109376"/>
    <lineage>
        <taxon>Eukaryota</taxon>
        <taxon>Viridiplantae</taxon>
        <taxon>Streptophyta</taxon>
        <taxon>Embryophyta</taxon>
        <taxon>Tracheophyta</taxon>
        <taxon>Spermatophyta</taxon>
        <taxon>Magnoliopsida</taxon>
        <taxon>eudicotyledons</taxon>
        <taxon>Gunneridae</taxon>
        <taxon>Pentapetalae</taxon>
        <taxon>rosids</taxon>
        <taxon>malvids</taxon>
        <taxon>Brassicales</taxon>
        <taxon>Brassicaceae</taxon>
        <taxon>Brassiceae</taxon>
        <taxon>Brassica</taxon>
    </lineage>
</organism>
<accession>A0A0D3AEN3</accession>
<proteinExistence type="inferred from homology"/>
<comment type="similarity">
    <text evidence="1">Belongs to the AHA1 family.</text>
</comment>
<dbReference type="InterPro" id="IPR013538">
    <property type="entry name" value="ASHA1/2-like_C"/>
</dbReference>
<dbReference type="Pfam" id="PF08327">
    <property type="entry name" value="AHSA1"/>
    <property type="match status" value="1"/>
</dbReference>
<dbReference type="HOGENOM" id="CLU_1930444_0_0_1"/>
<protein>
    <recommendedName>
        <fullName evidence="3">Activator of Hsp90 ATPase homologue 1/2-like C-terminal domain-containing protein</fullName>
    </recommendedName>
</protein>
<dbReference type="SUPFAM" id="SSF55961">
    <property type="entry name" value="Bet v1-like"/>
    <property type="match status" value="1"/>
</dbReference>
<feature type="domain" description="Activator of Hsp90 ATPase homologue 1/2-like C-terminal" evidence="3">
    <location>
        <begin position="69"/>
        <end position="121"/>
    </location>
</feature>
<name>A0A0D3AEN3_BRAOL</name>
<dbReference type="eggNOG" id="KOG2936">
    <property type="taxonomic scope" value="Eukaryota"/>
</dbReference>
<dbReference type="InterPro" id="IPR023393">
    <property type="entry name" value="START-like_dom_sf"/>
</dbReference>
<dbReference type="STRING" id="109376.A0A0D3AEN3"/>
<dbReference type="Gramene" id="Bo1g143660.1">
    <property type="protein sequence ID" value="Bo1g143660.1"/>
    <property type="gene ID" value="Bo1g143660"/>
</dbReference>
<evidence type="ECO:0000256" key="1">
    <source>
        <dbReference type="ARBA" id="ARBA00006817"/>
    </source>
</evidence>
<reference evidence="4 5" key="1">
    <citation type="journal article" date="2014" name="Genome Biol.">
        <title>Transcriptome and methylome profiling reveals relics of genome dominance in the mesopolyploid Brassica oleracea.</title>
        <authorList>
            <person name="Parkin I.A."/>
            <person name="Koh C."/>
            <person name="Tang H."/>
            <person name="Robinson S.J."/>
            <person name="Kagale S."/>
            <person name="Clarke W.E."/>
            <person name="Town C.D."/>
            <person name="Nixon J."/>
            <person name="Krishnakumar V."/>
            <person name="Bidwell S.L."/>
            <person name="Denoeud F."/>
            <person name="Belcram H."/>
            <person name="Links M.G."/>
            <person name="Just J."/>
            <person name="Clarke C."/>
            <person name="Bender T."/>
            <person name="Huebert T."/>
            <person name="Mason A.S."/>
            <person name="Pires J.C."/>
            <person name="Barker G."/>
            <person name="Moore J."/>
            <person name="Walley P.G."/>
            <person name="Manoli S."/>
            <person name="Batley J."/>
            <person name="Edwards D."/>
            <person name="Nelson M.N."/>
            <person name="Wang X."/>
            <person name="Paterson A.H."/>
            <person name="King G."/>
            <person name="Bancroft I."/>
            <person name="Chalhoub B."/>
            <person name="Sharpe A.G."/>
        </authorList>
    </citation>
    <scope>NUCLEOTIDE SEQUENCE</scope>
    <source>
        <strain evidence="4 5">cv. TO1000</strain>
    </source>
</reference>
<dbReference type="EnsemblPlants" id="Bo1g143660.1">
    <property type="protein sequence ID" value="Bo1g143660.1"/>
    <property type="gene ID" value="Bo1g143660"/>
</dbReference>
<reference evidence="4" key="2">
    <citation type="submission" date="2015-03" db="UniProtKB">
        <authorList>
            <consortium name="EnsemblPlants"/>
        </authorList>
    </citation>
    <scope>IDENTIFICATION</scope>
</reference>
<dbReference type="Gene3D" id="3.30.530.20">
    <property type="match status" value="1"/>
</dbReference>
<evidence type="ECO:0000313" key="4">
    <source>
        <dbReference type="EnsemblPlants" id="Bo1g143660.1"/>
    </source>
</evidence>
<sequence length="131" mass="14516">MENLRRNNSTIGSTKPATTNFTTSLRARGPIMGDGCMLQLSTCQAFGTDSQFYSTCAVKFGYTLSVAGALEEGKLIIQKWRFGSWPDGLDSMVRITFEEPEPRVTVVNLTHIDVPEEDIRECDCGGNTERE</sequence>
<feature type="region of interest" description="Disordered" evidence="2">
    <location>
        <begin position="1"/>
        <end position="22"/>
    </location>
</feature>
<evidence type="ECO:0000259" key="3">
    <source>
        <dbReference type="Pfam" id="PF08327"/>
    </source>
</evidence>
<evidence type="ECO:0000313" key="5">
    <source>
        <dbReference type="Proteomes" id="UP000032141"/>
    </source>
</evidence>
<evidence type="ECO:0000256" key="2">
    <source>
        <dbReference type="SAM" id="MobiDB-lite"/>
    </source>
</evidence>
<dbReference type="AlphaFoldDB" id="A0A0D3AEN3"/>
<keyword evidence="5" id="KW-1185">Reference proteome</keyword>
<dbReference type="Proteomes" id="UP000032141">
    <property type="component" value="Chromosome C1"/>
</dbReference>